<feature type="region of interest" description="Disordered" evidence="1">
    <location>
        <begin position="354"/>
        <end position="378"/>
    </location>
</feature>
<evidence type="ECO:0000313" key="3">
    <source>
        <dbReference type="Proteomes" id="UP000308092"/>
    </source>
</evidence>
<sequence>MAQPLEKDKKNHPHWTDDTLTRQHALQQARKRRQVTGLRNCQFRTVSQIKPSLRYYATSGDESSRATKPAISNKIQFQQNKSPSSSHSSSSGPEPGDEDFTPPTLDRPIGSAIPPQEGQNTGIDSRSMRQRRDDFVNYDRHLERRKELTKQVAKPYFREWSNMRYHEGKTFSSNTRLFKRDKSLYFPNLSGITLASPKEPRDTTALFRGKVTVVNLFSSVWAESQVATFTGPKQNPGLYEVFKTGSDIVQKVDINVEENAMKAWLIRMFMFRMRAKLPEEQHKRYFMVRKGLTDSLRESIGMMNSKVGYVYLLDENCRIRWAGSGPAEKTELEALNNGLRKLLQERKISMESELPAQEWETRARDGSASQKPRVVMKQ</sequence>
<dbReference type="PANTHER" id="PTHR28106">
    <property type="entry name" value="MITOCHONDRIAL ATPASE COMPLEX SUBUNIT ATP10"/>
    <property type="match status" value="1"/>
</dbReference>
<protein>
    <recommendedName>
        <fullName evidence="4">Mitochondrial ATPase complex subunit atp10</fullName>
    </recommendedName>
</protein>
<organism evidence="2 3">
    <name type="scientific">Aspergillus tanneri</name>
    <dbReference type="NCBI Taxonomy" id="1220188"/>
    <lineage>
        <taxon>Eukaryota</taxon>
        <taxon>Fungi</taxon>
        <taxon>Dikarya</taxon>
        <taxon>Ascomycota</taxon>
        <taxon>Pezizomycotina</taxon>
        <taxon>Eurotiomycetes</taxon>
        <taxon>Eurotiomycetidae</taxon>
        <taxon>Eurotiales</taxon>
        <taxon>Aspergillaceae</taxon>
        <taxon>Aspergillus</taxon>
        <taxon>Aspergillus subgen. Circumdati</taxon>
    </lineage>
</organism>
<feature type="region of interest" description="Disordered" evidence="1">
    <location>
        <begin position="1"/>
        <end position="131"/>
    </location>
</feature>
<dbReference type="AlphaFoldDB" id="A0A4S3JHZ8"/>
<reference evidence="2 3" key="1">
    <citation type="submission" date="2019-03" db="EMBL/GenBank/DDBJ databases">
        <title>The genome sequence of a newly discovered highly antifungal drug resistant Aspergillus species, Aspergillus tanneri NIH 1004.</title>
        <authorList>
            <person name="Mounaud S."/>
            <person name="Singh I."/>
            <person name="Joardar V."/>
            <person name="Pakala S."/>
            <person name="Pakala S."/>
            <person name="Venepally P."/>
            <person name="Hoover J."/>
            <person name="Nierman W."/>
            <person name="Chung J."/>
            <person name="Losada L."/>
        </authorList>
    </citation>
    <scope>NUCLEOTIDE SEQUENCE [LARGE SCALE GENOMIC DNA]</scope>
    <source>
        <strain evidence="2 3">NIH1004</strain>
    </source>
</reference>
<gene>
    <name evidence="2" type="ORF">EYZ11_005566</name>
</gene>
<dbReference type="Pfam" id="PF05176">
    <property type="entry name" value="ATP-synt_10"/>
    <property type="match status" value="1"/>
</dbReference>
<feature type="compositionally biased region" description="Low complexity" evidence="1">
    <location>
        <begin position="82"/>
        <end position="91"/>
    </location>
</feature>
<proteinExistence type="predicted"/>
<dbReference type="VEuPathDB" id="FungiDB:EYZ11_005566"/>
<dbReference type="GO" id="GO:0005743">
    <property type="term" value="C:mitochondrial inner membrane"/>
    <property type="evidence" value="ECO:0007669"/>
    <property type="project" value="TreeGrafter"/>
</dbReference>
<feature type="compositionally biased region" description="Polar residues" evidence="1">
    <location>
        <begin position="37"/>
        <end position="50"/>
    </location>
</feature>
<dbReference type="GO" id="GO:0033615">
    <property type="term" value="P:mitochondrial proton-transporting ATP synthase complex assembly"/>
    <property type="evidence" value="ECO:0007669"/>
    <property type="project" value="TreeGrafter"/>
</dbReference>
<evidence type="ECO:0000256" key="1">
    <source>
        <dbReference type="SAM" id="MobiDB-lite"/>
    </source>
</evidence>
<feature type="compositionally biased region" description="Basic and acidic residues" evidence="1">
    <location>
        <begin position="1"/>
        <end position="21"/>
    </location>
</feature>
<comment type="caution">
    <text evidence="2">The sequence shown here is derived from an EMBL/GenBank/DDBJ whole genome shotgun (WGS) entry which is preliminary data.</text>
</comment>
<dbReference type="EMBL" id="SOSA01000180">
    <property type="protein sequence ID" value="THC94972.1"/>
    <property type="molecule type" value="Genomic_DNA"/>
</dbReference>
<evidence type="ECO:0000313" key="2">
    <source>
        <dbReference type="EMBL" id="THC94972.1"/>
    </source>
</evidence>
<accession>A0A4S3JHZ8</accession>
<keyword evidence="3" id="KW-1185">Reference proteome</keyword>
<dbReference type="PANTHER" id="PTHR28106:SF1">
    <property type="entry name" value="MITOCHONDRIAL ATPASE COMPLEX SUBUNIT ATP10"/>
    <property type="match status" value="1"/>
</dbReference>
<dbReference type="STRING" id="1220188.A0A4S3JHZ8"/>
<dbReference type="InterPro" id="IPR007849">
    <property type="entry name" value="ATP10"/>
</dbReference>
<name>A0A4S3JHZ8_9EURO</name>
<evidence type="ECO:0008006" key="4">
    <source>
        <dbReference type="Google" id="ProtNLM"/>
    </source>
</evidence>
<dbReference type="Proteomes" id="UP000308092">
    <property type="component" value="Unassembled WGS sequence"/>
</dbReference>